<evidence type="ECO:0000256" key="4">
    <source>
        <dbReference type="ARBA" id="ARBA00022801"/>
    </source>
</evidence>
<dbReference type="SUPFAM" id="SSF52540">
    <property type="entry name" value="P-loop containing nucleoside triphosphate hydrolases"/>
    <property type="match status" value="2"/>
</dbReference>
<evidence type="ECO:0000256" key="2">
    <source>
        <dbReference type="ARBA" id="ARBA00022741"/>
    </source>
</evidence>
<keyword evidence="6" id="KW-0269">Exonuclease</keyword>
<evidence type="ECO:0000256" key="5">
    <source>
        <dbReference type="ARBA" id="ARBA00022806"/>
    </source>
</evidence>
<dbReference type="InterPro" id="IPR011335">
    <property type="entry name" value="Restrct_endonuc-II-like"/>
</dbReference>
<evidence type="ECO:0000259" key="10">
    <source>
        <dbReference type="Pfam" id="PF17946"/>
    </source>
</evidence>
<dbReference type="InterPro" id="IPR013986">
    <property type="entry name" value="DExx_box_DNA_helicase_dom_sf"/>
</dbReference>
<dbReference type="InterPro" id="IPR041500">
    <property type="entry name" value="RecC_C"/>
</dbReference>
<feature type="domain" description="RecC C-terminal" evidence="10">
    <location>
        <begin position="788"/>
        <end position="1006"/>
    </location>
</feature>
<evidence type="ECO:0000313" key="11">
    <source>
        <dbReference type="EMBL" id="ALC16836.1"/>
    </source>
</evidence>
<dbReference type="SUPFAM" id="SSF52980">
    <property type="entry name" value="Restriction endonuclease-like"/>
    <property type="match status" value="1"/>
</dbReference>
<gene>
    <name evidence="11" type="primary">recC</name>
    <name evidence="11" type="ORF">DSOUD_2069</name>
</gene>
<evidence type="ECO:0000313" key="12">
    <source>
        <dbReference type="Proteomes" id="UP000057158"/>
    </source>
</evidence>
<keyword evidence="7" id="KW-0067">ATP-binding</keyword>
<dbReference type="GO" id="GO:0003677">
    <property type="term" value="F:DNA binding"/>
    <property type="evidence" value="ECO:0007669"/>
    <property type="project" value="UniProtKB-KW"/>
</dbReference>
<keyword evidence="1" id="KW-0540">Nuclease</keyword>
<keyword evidence="3" id="KW-0227">DNA damage</keyword>
<dbReference type="STRING" id="1603606.DSOUD_2069"/>
<dbReference type="GO" id="GO:0005524">
    <property type="term" value="F:ATP binding"/>
    <property type="evidence" value="ECO:0007669"/>
    <property type="project" value="UniProtKB-KW"/>
</dbReference>
<dbReference type="KEGG" id="des:DSOUD_2069"/>
<keyword evidence="4" id="KW-0378">Hydrolase</keyword>
<accession>A0A0M5IRN9</accession>
<dbReference type="Gene3D" id="1.10.486.10">
    <property type="entry name" value="PCRA, domain 4"/>
    <property type="match status" value="1"/>
</dbReference>
<dbReference type="InterPro" id="IPR027417">
    <property type="entry name" value="P-loop_NTPase"/>
</dbReference>
<dbReference type="GO" id="GO:0006310">
    <property type="term" value="P:DNA recombination"/>
    <property type="evidence" value="ECO:0007669"/>
    <property type="project" value="TreeGrafter"/>
</dbReference>
<dbReference type="GO" id="GO:0006281">
    <property type="term" value="P:DNA repair"/>
    <property type="evidence" value="ECO:0007669"/>
    <property type="project" value="UniProtKB-KW"/>
</dbReference>
<evidence type="ECO:0000256" key="6">
    <source>
        <dbReference type="ARBA" id="ARBA00022839"/>
    </source>
</evidence>
<keyword evidence="2" id="KW-0547">Nucleotide-binding</keyword>
<dbReference type="Proteomes" id="UP000057158">
    <property type="component" value="Chromosome"/>
</dbReference>
<dbReference type="GO" id="GO:0008854">
    <property type="term" value="F:exodeoxyribonuclease V activity"/>
    <property type="evidence" value="ECO:0007669"/>
    <property type="project" value="InterPro"/>
</dbReference>
<dbReference type="GO" id="GO:0009338">
    <property type="term" value="C:exodeoxyribonuclease V complex"/>
    <property type="evidence" value="ECO:0007669"/>
    <property type="project" value="InterPro"/>
</dbReference>
<evidence type="ECO:0000256" key="9">
    <source>
        <dbReference type="ARBA" id="ARBA00023204"/>
    </source>
</evidence>
<dbReference type="PATRIC" id="fig|1603606.3.peg.2238"/>
<proteinExistence type="inferred from homology"/>
<dbReference type="Gene3D" id="3.40.50.300">
    <property type="entry name" value="P-loop containing nucleotide triphosphate hydrolases"/>
    <property type="match status" value="2"/>
</dbReference>
<name>A0A0M5IRN9_9BACT</name>
<dbReference type="PANTHER" id="PTHR30591">
    <property type="entry name" value="RECBCD ENZYME SUBUNIT RECC"/>
    <property type="match status" value="1"/>
</dbReference>
<dbReference type="Pfam" id="PF04257">
    <property type="entry name" value="Exonuc_V_gamma"/>
    <property type="match status" value="1"/>
</dbReference>
<dbReference type="InterPro" id="IPR006697">
    <property type="entry name" value="RecC"/>
</dbReference>
<sequence length="1070" mass="118225">MSGLRLFTSNRLEILAREMARELSFPLLSPLTPEVIVVQSQGMERWLSQTLASTLGVWGNARYPFPNMILKEFFEAVLPGRTLDSSFEPEVMALRLMGLFSADRGGASLAPLAHYLGEASGDLKEYQLARRIADTFDQYGVFRPELLLEWQEQGGGGWQGDLWRALVRGREGGHRAALRRDFLQRVKGGSVDTSSLPARISVFGISYLPPLHLEALEALSRHIPITLYLMNPCREYWYEIASEREQSGRERRGGGAATSGDLHWEEGNPLLASLGRQGRDFLGRVSGGIEDEVPCYRESNAGSLLHSLQDDILTLRHPREAPRRRLDAADLSLQVHSCHGPMREVEVLHDQLLDLLERLPGLEPRDILVMTPDIEGYAPYISAVFDGVTDPARKIPFSIADRSLRSQSPLISAFLAILGLPGSRFGASQVLDILEVPAVLRRFGLNEADLEVVRRWIGETRIRWGIDAEDRQRQGVPPFGENSWKSGLQRLLLGYALPGEGRRLFGDILPFDDVEGSETRVLGALSAFAGELFAVAESLEARRPLAEWGVALSTVAERIFAEDPETERDLQLLNQTLGELPRLQASSGYGEAVDFRLLRTWVAERLERGPQQTGFLVGGVTFCAMQPMRSIPFRVIAMIGMNDGAFPRIARPPGFDLIAAHPQRGDRSKRDEDRYLFLEALLSAWDHLHISYCGQSVRDNSSAPPSVVVSELLDAVELGFEAAGGPVLDRVVIPHRLQGFSPAYFDAAPLLFSYSAENLKALQAHSSGGGTPSPFFAGVLPPSETPGETVTLRQLQRFFDNPSRFFLEERLGVTLGGVAVSPRDREPFALDSLEKYLLEQELVSRVLDGETLAEGYPLMAGAGILPPGEPGAVLYGRLSQGALAFAGRVREFLPGDADPAVDIDLDLAGLRLVGRIEGGRQGTLVRYRYAKVKARDRLRLWLEHLLLAAADPGGESLLIASDRIVRFRPVENPRPLLAALLRRYREGLCRPLPLFGQASFKYAEAVARGTEESSALLSARSAWQGGDYQRGDEDDPHHRLCHRHGDPLASPFAELALEVFAPLFEHQEEG</sequence>
<reference evidence="11 12" key="1">
    <citation type="submission" date="2015-07" db="EMBL/GenBank/DDBJ databases">
        <title>Isolation and Genomic Characterization of a Novel Halophilic Metal-Reducing Deltaproteobacterium from the Deep Subsurface.</title>
        <authorList>
            <person name="Badalamenti J.P."/>
            <person name="Summers Z.M."/>
            <person name="Gralnick J.A."/>
            <person name="Bond D.R."/>
        </authorList>
    </citation>
    <scope>NUCLEOTIDE SEQUENCE [LARGE SCALE GENOMIC DNA]</scope>
    <source>
        <strain evidence="11 12">WTL</strain>
    </source>
</reference>
<evidence type="ECO:0000256" key="7">
    <source>
        <dbReference type="ARBA" id="ARBA00022840"/>
    </source>
</evidence>
<protein>
    <submittedName>
        <fullName evidence="11">DNA helicase/exodeoxyribonuclease V, gamma subunit</fullName>
    </submittedName>
</protein>
<dbReference type="EMBL" id="CP010802">
    <property type="protein sequence ID" value="ALC16836.1"/>
    <property type="molecule type" value="Genomic_DNA"/>
</dbReference>
<dbReference type="Gene3D" id="1.10.10.990">
    <property type="match status" value="1"/>
</dbReference>
<keyword evidence="8" id="KW-0238">DNA-binding</keyword>
<dbReference type="NCBIfam" id="TIGR01450">
    <property type="entry name" value="recC"/>
    <property type="match status" value="1"/>
</dbReference>
<evidence type="ECO:0000256" key="1">
    <source>
        <dbReference type="ARBA" id="ARBA00022722"/>
    </source>
</evidence>
<dbReference type="Pfam" id="PF17946">
    <property type="entry name" value="RecC_C"/>
    <property type="match status" value="1"/>
</dbReference>
<dbReference type="GO" id="GO:0004386">
    <property type="term" value="F:helicase activity"/>
    <property type="evidence" value="ECO:0007669"/>
    <property type="project" value="UniProtKB-KW"/>
</dbReference>
<dbReference type="HAMAP" id="MF_01486">
    <property type="entry name" value="RecC"/>
    <property type="match status" value="1"/>
</dbReference>
<keyword evidence="9" id="KW-0234">DNA repair</keyword>
<dbReference type="Gene3D" id="3.40.50.10930">
    <property type="match status" value="1"/>
</dbReference>
<dbReference type="PIRSF" id="PIRSF000980">
    <property type="entry name" value="RecC"/>
    <property type="match status" value="1"/>
</dbReference>
<dbReference type="Gene3D" id="1.10.10.160">
    <property type="match status" value="1"/>
</dbReference>
<keyword evidence="5 11" id="KW-0347">Helicase</keyword>
<dbReference type="PANTHER" id="PTHR30591:SF1">
    <property type="entry name" value="RECBCD ENZYME SUBUNIT RECC"/>
    <property type="match status" value="1"/>
</dbReference>
<dbReference type="RefSeq" id="WP_053550897.1">
    <property type="nucleotide sequence ID" value="NZ_CP010802.1"/>
</dbReference>
<evidence type="ECO:0000256" key="3">
    <source>
        <dbReference type="ARBA" id="ARBA00022763"/>
    </source>
</evidence>
<organism evidence="11 12">
    <name type="scientific">Desulfuromonas soudanensis</name>
    <dbReference type="NCBI Taxonomy" id="1603606"/>
    <lineage>
        <taxon>Bacteria</taxon>
        <taxon>Pseudomonadati</taxon>
        <taxon>Thermodesulfobacteriota</taxon>
        <taxon>Desulfuromonadia</taxon>
        <taxon>Desulfuromonadales</taxon>
        <taxon>Desulfuromonadaceae</taxon>
        <taxon>Desulfuromonas</taxon>
    </lineage>
</organism>
<dbReference type="OrthoDB" id="9762834at2"/>
<dbReference type="AlphaFoldDB" id="A0A0M5IRN9"/>
<keyword evidence="12" id="KW-1185">Reference proteome</keyword>
<evidence type="ECO:0000256" key="8">
    <source>
        <dbReference type="ARBA" id="ARBA00023125"/>
    </source>
</evidence>